<keyword evidence="4" id="KW-1185">Reference proteome</keyword>
<organism evidence="3 4">
    <name type="scientific">Blattamonas nauphoetae</name>
    <dbReference type="NCBI Taxonomy" id="2049346"/>
    <lineage>
        <taxon>Eukaryota</taxon>
        <taxon>Metamonada</taxon>
        <taxon>Preaxostyla</taxon>
        <taxon>Oxymonadida</taxon>
        <taxon>Blattamonas</taxon>
    </lineage>
</organism>
<keyword evidence="2" id="KW-0472">Membrane</keyword>
<feature type="region of interest" description="Disordered" evidence="1">
    <location>
        <begin position="565"/>
        <end position="589"/>
    </location>
</feature>
<sequence length="589" mass="63685">MILSPNRNCHFIASKIRSHDVTVGTSPIFDDFACTVEIAGSDFSNINRVTCAADNAAMNTICPDFTSAATYSTNVATSRMWNVTDDLYGSITKCPISGRPFRLRSLWIEHQTIPAKHPLQNTEYSQTIICELSETARISECVFTNIDSGQNDAGLMISCPTSLSLRIESCIFSHLIGDMLAGLSVEISATEGDDERTGDELSIIKTTFTNCTAWITTSLRLRTTSVTISQCVWSECSPGGESLCIEGQSYDPLAEKGLVIERCQFVSIPPTWTADIPMWGPLNIGYEGRVTIRRQTVFKECKTSDQGSYINAVRIDLSQTRFVNCETAGTWTACQLKAHYVSMDSVLVEECRAAVAPNAILVVLFPQIEPDLPTQSFPWPGYAMKDCFIQHDTSGENNVDIIFTVPESQLNDGALVSARFSKVRTTAGSQVIGLSTVNTADFSDSTLYSDVTALTTSQGSDPRTDKDVPDGGEDDPIEEPEDPVIDPEDPVTEPEGPGTGKPSTDDPGTDPETPSPPGKDKLASLPTWSIAVIVVVAVVVVAGVVGVVAIVLVRMKKKKAVNVNETPSSNEVELTATESSTDQQMDGQD</sequence>
<evidence type="ECO:0000256" key="1">
    <source>
        <dbReference type="SAM" id="MobiDB-lite"/>
    </source>
</evidence>
<dbReference type="EMBL" id="JARBJD010000100">
    <property type="protein sequence ID" value="KAK2952658.1"/>
    <property type="molecule type" value="Genomic_DNA"/>
</dbReference>
<accession>A0ABQ9XJP2</accession>
<name>A0ABQ9XJP2_9EUKA</name>
<comment type="caution">
    <text evidence="3">The sequence shown here is derived from an EMBL/GenBank/DDBJ whole genome shotgun (WGS) entry which is preliminary data.</text>
</comment>
<reference evidence="3 4" key="1">
    <citation type="journal article" date="2022" name="bioRxiv">
        <title>Genomics of Preaxostyla Flagellates Illuminates Evolutionary Transitions and the Path Towards Mitochondrial Loss.</title>
        <authorList>
            <person name="Novak L.V.F."/>
            <person name="Treitli S.C."/>
            <person name="Pyrih J."/>
            <person name="Halakuc P."/>
            <person name="Pipaliya S.V."/>
            <person name="Vacek V."/>
            <person name="Brzon O."/>
            <person name="Soukal P."/>
            <person name="Eme L."/>
            <person name="Dacks J.B."/>
            <person name="Karnkowska A."/>
            <person name="Elias M."/>
            <person name="Hampl V."/>
        </authorList>
    </citation>
    <scope>NUCLEOTIDE SEQUENCE [LARGE SCALE GENOMIC DNA]</scope>
    <source>
        <strain evidence="3">NAU3</strain>
        <tissue evidence="3">Gut</tissue>
    </source>
</reference>
<feature type="compositionally biased region" description="Acidic residues" evidence="1">
    <location>
        <begin position="470"/>
        <end position="492"/>
    </location>
</feature>
<keyword evidence="2" id="KW-0812">Transmembrane</keyword>
<gene>
    <name evidence="3" type="ORF">BLNAU_12307</name>
</gene>
<proteinExistence type="predicted"/>
<feature type="region of interest" description="Disordered" evidence="1">
    <location>
        <begin position="453"/>
        <end position="520"/>
    </location>
</feature>
<feature type="transmembrane region" description="Helical" evidence="2">
    <location>
        <begin position="528"/>
        <end position="553"/>
    </location>
</feature>
<evidence type="ECO:0000256" key="2">
    <source>
        <dbReference type="SAM" id="Phobius"/>
    </source>
</evidence>
<dbReference type="Proteomes" id="UP001281761">
    <property type="component" value="Unassembled WGS sequence"/>
</dbReference>
<evidence type="ECO:0000313" key="3">
    <source>
        <dbReference type="EMBL" id="KAK2952658.1"/>
    </source>
</evidence>
<evidence type="ECO:0000313" key="4">
    <source>
        <dbReference type="Proteomes" id="UP001281761"/>
    </source>
</evidence>
<protein>
    <submittedName>
        <fullName evidence="3">Uncharacterized protein</fullName>
    </submittedName>
</protein>
<keyword evidence="2" id="KW-1133">Transmembrane helix</keyword>